<dbReference type="EMBL" id="CP159925">
    <property type="protein sequence ID" value="XCO75689.1"/>
    <property type="molecule type" value="Genomic_DNA"/>
</dbReference>
<sequence length="167" mass="18204">MSTAASGTTQVTGEDISRRMLKLIGSLTSNADLNADHVRRHTGLDVQLAANGDGSFGTGAQLNPDWSYNLYVTRPAGEQKNKLIFDFARTGSQDAPMTPVCGLDFDHYARELKTMGFQGDASYAEHGRLDHWNFSRTGLSLQIFVEGESSESPAKIGHHCVKTLTIE</sequence>
<evidence type="ECO:0000313" key="1">
    <source>
        <dbReference type="EMBL" id="MEI2456690.1"/>
    </source>
</evidence>
<dbReference type="AlphaFoldDB" id="A0AAU8MUP2"/>
<organism evidence="2">
    <name type="scientific">Lysobacter firmicutimachus</name>
    <dbReference type="NCBI Taxonomy" id="1792846"/>
    <lineage>
        <taxon>Bacteria</taxon>
        <taxon>Pseudomonadati</taxon>
        <taxon>Pseudomonadota</taxon>
        <taxon>Gammaproteobacteria</taxon>
        <taxon>Lysobacterales</taxon>
        <taxon>Lysobacteraceae</taxon>
        <taxon>Lysobacter</taxon>
    </lineage>
</organism>
<accession>A0AAU8MUP2</accession>
<keyword evidence="3" id="KW-1185">Reference proteome</keyword>
<gene>
    <name evidence="2" type="ORF">ABU614_02550</name>
    <name evidence="1" type="ORF">V2J18_18705</name>
</gene>
<dbReference type="RefSeq" id="WP_141233400.1">
    <property type="nucleotide sequence ID" value="NZ_CP159925.1"/>
</dbReference>
<reference evidence="1 3" key="1">
    <citation type="submission" date="2024-02" db="EMBL/GenBank/DDBJ databases">
        <title>Lysobacter Genome Sequencing and Mining.</title>
        <authorList>
            <person name="Bierman J."/>
            <person name="Walker M.C."/>
        </authorList>
    </citation>
    <scope>NUCLEOTIDE SEQUENCE [LARGE SCALE GENOMIC DNA]</scope>
    <source>
        <strain evidence="1 3">PB6250</strain>
    </source>
</reference>
<reference evidence="2" key="2">
    <citation type="submission" date="2024-06" db="EMBL/GenBank/DDBJ databases">
        <authorList>
            <person name="Li S."/>
        </authorList>
    </citation>
    <scope>NUCLEOTIDE SEQUENCE</scope>
    <source>
        <strain evidence="2">SR10</strain>
    </source>
</reference>
<evidence type="ECO:0000313" key="3">
    <source>
        <dbReference type="Proteomes" id="UP001387215"/>
    </source>
</evidence>
<dbReference type="EMBL" id="JBANDL010000002">
    <property type="protein sequence ID" value="MEI2456690.1"/>
    <property type="molecule type" value="Genomic_DNA"/>
</dbReference>
<name>A0AAU8MUP2_9GAMM</name>
<dbReference type="Proteomes" id="UP001387215">
    <property type="component" value="Unassembled WGS sequence"/>
</dbReference>
<protein>
    <submittedName>
        <fullName evidence="2">Uncharacterized protein</fullName>
    </submittedName>
</protein>
<evidence type="ECO:0000313" key="2">
    <source>
        <dbReference type="EMBL" id="XCO75689.1"/>
    </source>
</evidence>
<proteinExistence type="predicted"/>